<dbReference type="OrthoDB" id="69438at2"/>
<evidence type="ECO:0000313" key="1">
    <source>
        <dbReference type="EMBL" id="RVU00197.1"/>
    </source>
</evidence>
<comment type="caution">
    <text evidence="1">The sequence shown here is derived from an EMBL/GenBank/DDBJ whole genome shotgun (WGS) entry which is preliminary data.</text>
</comment>
<gene>
    <name evidence="1" type="ORF">EOD41_14660</name>
</gene>
<name>A0A3S2UKA0_9SPHI</name>
<proteinExistence type="predicted"/>
<reference evidence="1 2" key="1">
    <citation type="submission" date="2019-01" db="EMBL/GenBank/DDBJ databases">
        <authorList>
            <person name="Chen W.-M."/>
        </authorList>
    </citation>
    <scope>NUCLEOTIDE SEQUENCE [LARGE SCALE GENOMIC DNA]</scope>
    <source>
        <strain evidence="1 2">YBJ-36</strain>
    </source>
</reference>
<keyword evidence="2" id="KW-1185">Reference proteome</keyword>
<organism evidence="1 2">
    <name type="scientific">Mucilaginibacter limnophilus</name>
    <dbReference type="NCBI Taxonomy" id="1932778"/>
    <lineage>
        <taxon>Bacteria</taxon>
        <taxon>Pseudomonadati</taxon>
        <taxon>Bacteroidota</taxon>
        <taxon>Sphingobacteriia</taxon>
        <taxon>Sphingobacteriales</taxon>
        <taxon>Sphingobacteriaceae</taxon>
        <taxon>Mucilaginibacter</taxon>
    </lineage>
</organism>
<dbReference type="EMBL" id="SACK01000006">
    <property type="protein sequence ID" value="RVU00197.1"/>
    <property type="molecule type" value="Genomic_DNA"/>
</dbReference>
<dbReference type="Proteomes" id="UP000282759">
    <property type="component" value="Unassembled WGS sequence"/>
</dbReference>
<accession>A0A3S2UKA0</accession>
<sequence length="183" mass="21328">MCKYAMVKYKSHYACFNCCKTFKRRLWVDIKKGDEAGKEAKCPECAQLMANMGKDFEAPKKDNLKAWAHIKNLYSVGVTFHSCGCTGPGYIPQDTERLIAYLQELHQDYHKQLNFWRERHEPTNEREIARDKSKNWNYITQIPVDAKSKKGSVVNEDAKNYWIGRIKDVEQKLFQIQNTAGKV</sequence>
<protein>
    <submittedName>
        <fullName evidence="1">Uncharacterized protein</fullName>
    </submittedName>
</protein>
<dbReference type="AlphaFoldDB" id="A0A3S2UKA0"/>
<evidence type="ECO:0000313" key="2">
    <source>
        <dbReference type="Proteomes" id="UP000282759"/>
    </source>
</evidence>